<feature type="domain" description="Glutamate-ammonia ligase adenylyltransferase repeated" evidence="7">
    <location>
        <begin position="114"/>
        <end position="363"/>
    </location>
</feature>
<comment type="caution">
    <text evidence="9">The sequence shown here is derived from an EMBL/GenBank/DDBJ whole genome shotgun (WGS) entry which is preliminary data.</text>
</comment>
<evidence type="ECO:0000256" key="2">
    <source>
        <dbReference type="ARBA" id="ARBA00022695"/>
    </source>
</evidence>
<reference evidence="9 10" key="1">
    <citation type="journal article" date="2017" name="BMC Genomics">
        <title>Comparative genomic and phylogenomic analyses of the Bifidobacteriaceae family.</title>
        <authorList>
            <person name="Lugli G.A."/>
            <person name="Milani C."/>
            <person name="Turroni F."/>
            <person name="Duranti S."/>
            <person name="Mancabelli L."/>
            <person name="Mangifesta M."/>
            <person name="Ferrario C."/>
            <person name="Modesto M."/>
            <person name="Mattarelli P."/>
            <person name="Jiri K."/>
            <person name="van Sinderen D."/>
            <person name="Ventura M."/>
        </authorList>
    </citation>
    <scope>NUCLEOTIDE SEQUENCE [LARGE SCALE GENOMIC DNA]</scope>
    <source>
        <strain evidence="9 10">DSM 100202</strain>
    </source>
</reference>
<evidence type="ECO:0000313" key="9">
    <source>
        <dbReference type="EMBL" id="OZG66481.1"/>
    </source>
</evidence>
<proteinExistence type="predicted"/>
<dbReference type="Pfam" id="PF03710">
    <property type="entry name" value="GlnE"/>
    <property type="match status" value="2"/>
</dbReference>
<accession>A0A261G4W2</accession>
<evidence type="ECO:0000256" key="5">
    <source>
        <dbReference type="ARBA" id="ARBA00022842"/>
    </source>
</evidence>
<dbReference type="GO" id="GO:0000820">
    <property type="term" value="P:regulation of glutamine family amino acid metabolic process"/>
    <property type="evidence" value="ECO:0007669"/>
    <property type="project" value="TreeGrafter"/>
</dbReference>
<evidence type="ECO:0000259" key="7">
    <source>
        <dbReference type="Pfam" id="PF03710"/>
    </source>
</evidence>
<dbReference type="InterPro" id="IPR013546">
    <property type="entry name" value="PII_UdlTrfase/GS_AdlTrfase"/>
</dbReference>
<evidence type="ECO:0000313" key="10">
    <source>
        <dbReference type="Proteomes" id="UP000216074"/>
    </source>
</evidence>
<organism evidence="9 10">
    <name type="scientific">Bifidobacterium hapali</name>
    <dbReference type="NCBI Taxonomy" id="1630172"/>
    <lineage>
        <taxon>Bacteria</taxon>
        <taxon>Bacillati</taxon>
        <taxon>Actinomycetota</taxon>
        <taxon>Actinomycetes</taxon>
        <taxon>Bifidobacteriales</taxon>
        <taxon>Bifidobacteriaceae</taxon>
        <taxon>Bifidobacterium</taxon>
    </lineage>
</organism>
<sequence length="1082" mass="121935">MRKYHAAMSQSWMSAHGLTNLALHWDSMDATREFKASARELIHAGLQDLDIARTQFDKLVADGVDEPRLRMLLTDLEKACDPDMALGNLVDIINALQSQGRTLDEILPDEQSFARLVAVLGVSDAMGKLMRFRLDLVEAAASDACNSHLFNHDQRRAHVLEAVGADPNERNMPVATLDLAEATTALRRTYRKQLASIIAQDTLADDPIALQPRISEELSDLADAALEGALAIARHEVDGSEHVRFTIIGMGKLGARELNYVSDVDLIYVVEPVDHQIDHQLLVRIGTKMGTLLQRVCQSVIMGVAEPTLWQIDGGLRPEGKDGPLVRTLDSHRGYYEQWAENWEFQALLKARPVAGDKDLGQAYMDMTRPFVWSASKRDNFVYDCQKMRKRVEDLIPAPLKDREIKLGRGGLRDVEFTVQMLQLVHGRADENLRTASTLESLQRLADGGYVSRKQAVKLSWDYRFERVMEHRQQMWALKRTHLFPDLGAGSIGGLDRKRDVSDEDLNRNPELRRLARAFGMHPEELVNKYDETRREVRRLHMDIYYRPMLPIAASTDGDGVTLSEQAAQERFASIGFADTDAAIRHVHALTAGVSRAAKINRIILPAVLQWLGQGQNPDMGLLNWRKLEENFGTDSEYLGFLRDSTSAAQRLCHILSNSRFLGDALNKSVVSVTWLGDDTRLRARTRESLDVQCASSLARNADNINDFATSMRAMRRHEIERIGLAWMSGVMDDADSLNGMTDVYDAIIDASLTWAMRWQCRELGLDESRPPIAMSVIAMGRYGGREVNFSSDADVIMMYRPVDNRGESESEITDDTPATPVAPVFDEQQANQFARKVCESMRQILQGPTTLEPKIELDMDLRPEGKNGPLVRSYASCREYYTAWASTWEHQALLRARYAAGDRALAEDFLHEIADPLRYPVNELTESEVAQIRKLKARMEAERLPRGVRRDRHLKLGKGGLSDIEWTVQLLQLRHAGDHAALRLNSTLGALDELERMTYISTADAMVLRKAWRMCTAARNGNYLWSGRVSQADILPDDIYSLGGIAVYLGYDAHRGQHFENDLLSAMRKARDVTERLFYGR</sequence>
<dbReference type="CDD" id="cd05401">
    <property type="entry name" value="NT_GlnE_GlnD_like"/>
    <property type="match status" value="2"/>
</dbReference>
<keyword evidence="3" id="KW-0547">Nucleotide-binding</keyword>
<keyword evidence="1 9" id="KW-0808">Transferase</keyword>
<protein>
    <submittedName>
        <fullName evidence="9">Glutamine-synthetase adenylyltransferase</fullName>
    </submittedName>
</protein>
<evidence type="ECO:0000256" key="3">
    <source>
        <dbReference type="ARBA" id="ARBA00022741"/>
    </source>
</evidence>
<evidence type="ECO:0000256" key="1">
    <source>
        <dbReference type="ARBA" id="ARBA00022679"/>
    </source>
</evidence>
<feature type="domain" description="PII-uridylyltransferase/Glutamine-synthetase adenylyltransferase" evidence="8">
    <location>
        <begin position="388"/>
        <end position="485"/>
    </location>
</feature>
<dbReference type="EMBL" id="MWWY01000005">
    <property type="protein sequence ID" value="OZG66481.1"/>
    <property type="molecule type" value="Genomic_DNA"/>
</dbReference>
<dbReference type="Proteomes" id="UP000216074">
    <property type="component" value="Unassembled WGS sequence"/>
</dbReference>
<dbReference type="Gene3D" id="1.20.120.330">
    <property type="entry name" value="Nucleotidyltransferases domain 2"/>
    <property type="match status" value="2"/>
</dbReference>
<gene>
    <name evidence="9" type="ORF">BHAP_0343</name>
</gene>
<name>A0A261G4W2_9BIFI</name>
<evidence type="ECO:0000256" key="6">
    <source>
        <dbReference type="ARBA" id="ARBA00023268"/>
    </source>
</evidence>
<keyword evidence="4" id="KW-0067">ATP-binding</keyword>
<dbReference type="InterPro" id="IPR023057">
    <property type="entry name" value="GlnE"/>
</dbReference>
<dbReference type="Pfam" id="PF08335">
    <property type="entry name" value="GlnD_UR_UTase"/>
    <property type="match status" value="2"/>
</dbReference>
<dbReference type="AlphaFoldDB" id="A0A261G4W2"/>
<feature type="domain" description="Glutamate-ammonia ligase adenylyltransferase repeated" evidence="7">
    <location>
        <begin position="650"/>
        <end position="912"/>
    </location>
</feature>
<dbReference type="Gene3D" id="3.30.460.10">
    <property type="entry name" value="Beta Polymerase, domain 2"/>
    <property type="match status" value="2"/>
</dbReference>
<dbReference type="GO" id="GO:0005524">
    <property type="term" value="F:ATP binding"/>
    <property type="evidence" value="ECO:0007669"/>
    <property type="project" value="UniProtKB-KW"/>
</dbReference>
<dbReference type="NCBIfam" id="NF010707">
    <property type="entry name" value="PRK14109.1"/>
    <property type="match status" value="1"/>
</dbReference>
<dbReference type="GO" id="GO:0008882">
    <property type="term" value="F:[glutamate-ammonia-ligase] adenylyltransferase activity"/>
    <property type="evidence" value="ECO:0007669"/>
    <property type="project" value="InterPro"/>
</dbReference>
<dbReference type="SUPFAM" id="SSF81593">
    <property type="entry name" value="Nucleotidyltransferase substrate binding subunit/domain"/>
    <property type="match status" value="2"/>
</dbReference>
<dbReference type="InterPro" id="IPR043519">
    <property type="entry name" value="NT_sf"/>
</dbReference>
<evidence type="ECO:0000256" key="4">
    <source>
        <dbReference type="ARBA" id="ARBA00022840"/>
    </source>
</evidence>
<keyword evidence="6" id="KW-0511">Multifunctional enzyme</keyword>
<dbReference type="GO" id="GO:0005829">
    <property type="term" value="C:cytosol"/>
    <property type="evidence" value="ECO:0007669"/>
    <property type="project" value="TreeGrafter"/>
</dbReference>
<feature type="domain" description="PII-uridylyltransferase/Glutamine-synthetase adenylyltransferase" evidence="8">
    <location>
        <begin position="935"/>
        <end position="1079"/>
    </location>
</feature>
<keyword evidence="5" id="KW-0460">Magnesium</keyword>
<dbReference type="PANTHER" id="PTHR30621:SF0">
    <property type="entry name" value="BIFUNCTIONAL GLUTAMINE SYNTHETASE ADENYLYLTRANSFERASE_ADENYLYL-REMOVING ENZYME"/>
    <property type="match status" value="1"/>
</dbReference>
<dbReference type="PANTHER" id="PTHR30621">
    <property type="entry name" value="GLUTAMINE SYNTHETASE ADENYLYLTRANSFERASE"/>
    <property type="match status" value="1"/>
</dbReference>
<dbReference type="InterPro" id="IPR005190">
    <property type="entry name" value="GlnE_rpt_dom"/>
</dbReference>
<keyword evidence="10" id="KW-1185">Reference proteome</keyword>
<evidence type="ECO:0000259" key="8">
    <source>
        <dbReference type="Pfam" id="PF08335"/>
    </source>
</evidence>
<keyword evidence="2 9" id="KW-0548">Nucleotidyltransferase</keyword>
<dbReference type="SUPFAM" id="SSF81301">
    <property type="entry name" value="Nucleotidyltransferase"/>
    <property type="match status" value="2"/>
</dbReference>